<accession>A0A0G0Y397</accession>
<dbReference type="AlphaFoldDB" id="A0A0G0Y397"/>
<evidence type="ECO:0000313" key="1">
    <source>
        <dbReference type="EMBL" id="KKR94702.1"/>
    </source>
</evidence>
<comment type="caution">
    <text evidence="1">The sequence shown here is derived from an EMBL/GenBank/DDBJ whole genome shotgun (WGS) entry which is preliminary data.</text>
</comment>
<sequence length="126" mass="14160">MRNRNDFCGILSTNRFATYAPSNEIGTQSIRVISNDLSSIILLRTYWVNRELSINKPIAPDVKRNTDFSRLNAERKVLLTAPPTPNIPAKNPVDAEKVAFILNASPCSFFSQSLSPIRQPVRVLLF</sequence>
<organism evidence="1 2">
    <name type="scientific">Candidatus Roizmanbacteria bacterium GW2011_GWA1_41_13</name>
    <dbReference type="NCBI Taxonomy" id="1618474"/>
    <lineage>
        <taxon>Bacteria</taxon>
        <taxon>Candidatus Roizmaniibacteriota</taxon>
    </lineage>
</organism>
<reference evidence="1 2" key="1">
    <citation type="journal article" date="2015" name="Nature">
        <title>rRNA introns, odd ribosomes, and small enigmatic genomes across a large radiation of phyla.</title>
        <authorList>
            <person name="Brown C.T."/>
            <person name="Hug L.A."/>
            <person name="Thomas B.C."/>
            <person name="Sharon I."/>
            <person name="Castelle C.J."/>
            <person name="Singh A."/>
            <person name="Wilkins M.J."/>
            <person name="Williams K.H."/>
            <person name="Banfield J.F."/>
        </authorList>
    </citation>
    <scope>NUCLEOTIDE SEQUENCE [LARGE SCALE GENOMIC DNA]</scope>
</reference>
<proteinExistence type="predicted"/>
<name>A0A0G0Y397_9BACT</name>
<dbReference type="Proteomes" id="UP000034961">
    <property type="component" value="Unassembled WGS sequence"/>
</dbReference>
<protein>
    <submittedName>
        <fullName evidence="1">Uncharacterized protein</fullName>
    </submittedName>
</protein>
<dbReference type="EMBL" id="LCAN01000004">
    <property type="protein sequence ID" value="KKR94702.1"/>
    <property type="molecule type" value="Genomic_DNA"/>
</dbReference>
<gene>
    <name evidence="1" type="ORF">UU41_C0004G0002</name>
</gene>
<evidence type="ECO:0000313" key="2">
    <source>
        <dbReference type="Proteomes" id="UP000034961"/>
    </source>
</evidence>